<feature type="region of interest" description="Disordered" evidence="1">
    <location>
        <begin position="40"/>
        <end position="69"/>
    </location>
</feature>
<protein>
    <recommendedName>
        <fullName evidence="6">Lipoprotein</fullName>
    </recommendedName>
</protein>
<dbReference type="Proteomes" id="UP000092659">
    <property type="component" value="Chromosome"/>
</dbReference>
<proteinExistence type="predicted"/>
<organism evidence="2 4">
    <name type="scientific">Streptomyces griseochromogenes</name>
    <dbReference type="NCBI Taxonomy" id="68214"/>
    <lineage>
        <taxon>Bacteria</taxon>
        <taxon>Bacillati</taxon>
        <taxon>Actinomycetota</taxon>
        <taxon>Actinomycetes</taxon>
        <taxon>Kitasatosporales</taxon>
        <taxon>Streptomycetaceae</taxon>
        <taxon>Streptomyces</taxon>
    </lineage>
</organism>
<reference evidence="3 5" key="2">
    <citation type="submission" date="2021-03" db="EMBL/GenBank/DDBJ databases">
        <title>Genomic Encyclopedia of Type Strains, Phase IV (KMG-IV): sequencing the most valuable type-strain genomes for metagenomic binning, comparative biology and taxonomic classification.</title>
        <authorList>
            <person name="Goeker M."/>
        </authorList>
    </citation>
    <scope>NUCLEOTIDE SEQUENCE [LARGE SCALE GENOMIC DNA]</scope>
    <source>
        <strain evidence="3 5">DSM 40499</strain>
    </source>
</reference>
<dbReference type="EMBL" id="JAGGLP010000002">
    <property type="protein sequence ID" value="MBP2047838.1"/>
    <property type="molecule type" value="Genomic_DNA"/>
</dbReference>
<feature type="region of interest" description="Disordered" evidence="1">
    <location>
        <begin position="130"/>
        <end position="167"/>
    </location>
</feature>
<evidence type="ECO:0008006" key="6">
    <source>
        <dbReference type="Google" id="ProtNLM"/>
    </source>
</evidence>
<dbReference type="STRING" id="68214.AVL59_13240"/>
<evidence type="ECO:0000313" key="5">
    <source>
        <dbReference type="Proteomes" id="UP001519309"/>
    </source>
</evidence>
<feature type="compositionally biased region" description="Basic and acidic residues" evidence="1">
    <location>
        <begin position="148"/>
        <end position="167"/>
    </location>
</feature>
<evidence type="ECO:0000313" key="2">
    <source>
        <dbReference type="EMBL" id="ANP50454.1"/>
    </source>
</evidence>
<sequence>MAGLALAITLTGCTASRPPADRPGWNAGSARESAERVASLCADPAGRPGAGEDVPPFAPTAATTGGAPALGRQVRTVEGDEAPMPALPGASVLVFCVYGPPPVSPVPVPAPPSCPPWLVSDEKPRPGAAWVIAPDGTPSSVPYPRSGTFREGECAPTVDDARTRQWL</sequence>
<dbReference type="RefSeq" id="WP_067303209.1">
    <property type="nucleotide sequence ID" value="NZ_CP016279.1"/>
</dbReference>
<dbReference type="KEGG" id="sgs:AVL59_13240"/>
<evidence type="ECO:0000313" key="4">
    <source>
        <dbReference type="Proteomes" id="UP000092659"/>
    </source>
</evidence>
<dbReference type="OrthoDB" id="4233336at2"/>
<accession>A0A1B1AV51</accession>
<dbReference type="Proteomes" id="UP001519309">
    <property type="component" value="Unassembled WGS sequence"/>
</dbReference>
<evidence type="ECO:0000256" key="1">
    <source>
        <dbReference type="SAM" id="MobiDB-lite"/>
    </source>
</evidence>
<feature type="compositionally biased region" description="Low complexity" evidence="1">
    <location>
        <begin position="59"/>
        <end position="69"/>
    </location>
</feature>
<gene>
    <name evidence="2" type="ORF">AVL59_13240</name>
    <name evidence="3" type="ORF">J2Z21_000762</name>
</gene>
<keyword evidence="5" id="KW-1185">Reference proteome</keyword>
<dbReference type="EMBL" id="CP016279">
    <property type="protein sequence ID" value="ANP50454.1"/>
    <property type="molecule type" value="Genomic_DNA"/>
</dbReference>
<evidence type="ECO:0000313" key="3">
    <source>
        <dbReference type="EMBL" id="MBP2047838.1"/>
    </source>
</evidence>
<reference evidence="2 4" key="1">
    <citation type="submission" date="2016-06" db="EMBL/GenBank/DDBJ databases">
        <title>Complete genome sequence of Streptomyces griseochromogenes ATCC 14511, the Blasticidin S producer.</title>
        <authorList>
            <person name="Wu L."/>
        </authorList>
    </citation>
    <scope>NUCLEOTIDE SEQUENCE [LARGE SCALE GENOMIC DNA]</scope>
    <source>
        <strain evidence="2 4">ATCC 14511</strain>
    </source>
</reference>
<dbReference type="AlphaFoldDB" id="A0A1B1AV51"/>
<name>A0A1B1AV51_9ACTN</name>